<sequence length="239" mass="27573">MKKYFLHDGTESSGPFDFEELITQKITPKTPVWFEGMEKWKFAGEIPELQSIFKVSPPPLDIKKEEPIPQKTAVKLAKKQIFSLSRPTFFIICAAIVLLAGISYLKNLEETRSRELRIKNHKTEVENYQLELKEKEIEEQKKMQAEAEKAAAERALEQQKQAKTDRIIEIDKLIAISQSNLEASKRKLNNASGFKILRSSTEKKEELNALQLQIDSIYKDIDQLKIESNQLKLDLEKIP</sequence>
<dbReference type="KEGG" id="fnk:E1750_02990"/>
<name>A0A4P6YAY2_9FLAO</name>
<feature type="domain" description="GYF" evidence="3">
    <location>
        <begin position="4"/>
        <end position="49"/>
    </location>
</feature>
<evidence type="ECO:0000313" key="4">
    <source>
        <dbReference type="EMBL" id="QBN17807.1"/>
    </source>
</evidence>
<protein>
    <submittedName>
        <fullName evidence="4">DUF4339 domain-containing protein</fullName>
    </submittedName>
</protein>
<dbReference type="InterPro" id="IPR025640">
    <property type="entry name" value="GYF_2"/>
</dbReference>
<dbReference type="OrthoDB" id="9764015at2"/>
<organism evidence="4 5">
    <name type="scientific">Flavobacterium nackdongense</name>
    <dbReference type="NCBI Taxonomy" id="2547394"/>
    <lineage>
        <taxon>Bacteria</taxon>
        <taxon>Pseudomonadati</taxon>
        <taxon>Bacteroidota</taxon>
        <taxon>Flavobacteriia</taxon>
        <taxon>Flavobacteriales</taxon>
        <taxon>Flavobacteriaceae</taxon>
        <taxon>Flavobacterium</taxon>
    </lineage>
</organism>
<keyword evidence="2" id="KW-1133">Transmembrane helix</keyword>
<dbReference type="RefSeq" id="WP_133275338.1">
    <property type="nucleotide sequence ID" value="NZ_CP037933.1"/>
</dbReference>
<dbReference type="EMBL" id="CP037933">
    <property type="protein sequence ID" value="QBN17807.1"/>
    <property type="molecule type" value="Genomic_DNA"/>
</dbReference>
<keyword evidence="2" id="KW-0812">Transmembrane</keyword>
<proteinExistence type="predicted"/>
<evidence type="ECO:0000313" key="5">
    <source>
        <dbReference type="Proteomes" id="UP000291124"/>
    </source>
</evidence>
<dbReference type="Pfam" id="PF14237">
    <property type="entry name" value="GYF_2"/>
    <property type="match status" value="1"/>
</dbReference>
<evidence type="ECO:0000256" key="2">
    <source>
        <dbReference type="SAM" id="Phobius"/>
    </source>
</evidence>
<keyword evidence="5" id="KW-1185">Reference proteome</keyword>
<evidence type="ECO:0000256" key="1">
    <source>
        <dbReference type="SAM" id="Coils"/>
    </source>
</evidence>
<feature type="transmembrane region" description="Helical" evidence="2">
    <location>
        <begin position="88"/>
        <end position="105"/>
    </location>
</feature>
<feature type="coiled-coil region" evidence="1">
    <location>
        <begin position="118"/>
        <end position="165"/>
    </location>
</feature>
<reference evidence="5" key="1">
    <citation type="submission" date="2019-03" db="EMBL/GenBank/DDBJ databases">
        <title>Flavobacterium sp.</title>
        <authorList>
            <person name="Kim H."/>
        </authorList>
    </citation>
    <scope>NUCLEOTIDE SEQUENCE [LARGE SCALE GENOMIC DNA]</scope>
    <source>
        <strain evidence="5">GS13</strain>
    </source>
</reference>
<accession>A0A4P6YAY2</accession>
<keyword evidence="1" id="KW-0175">Coiled coil</keyword>
<keyword evidence="2" id="KW-0472">Membrane</keyword>
<dbReference type="AlphaFoldDB" id="A0A4P6YAY2"/>
<dbReference type="Proteomes" id="UP000291124">
    <property type="component" value="Chromosome"/>
</dbReference>
<evidence type="ECO:0000259" key="3">
    <source>
        <dbReference type="Pfam" id="PF14237"/>
    </source>
</evidence>
<gene>
    <name evidence="4" type="ORF">E1750_02990</name>
</gene>